<evidence type="ECO:0008006" key="3">
    <source>
        <dbReference type="Google" id="ProtNLM"/>
    </source>
</evidence>
<comment type="caution">
    <text evidence="1">The sequence shown here is derived from an EMBL/GenBank/DDBJ whole genome shotgun (WGS) entry which is preliminary data.</text>
</comment>
<reference evidence="1" key="2">
    <citation type="submission" date="2020-09" db="EMBL/GenBank/DDBJ databases">
        <authorList>
            <person name="Sun Q."/>
            <person name="Zhou Y."/>
        </authorList>
    </citation>
    <scope>NUCLEOTIDE SEQUENCE</scope>
    <source>
        <strain evidence="1">CGMCC 4.3508</strain>
    </source>
</reference>
<protein>
    <recommendedName>
        <fullName evidence="3">Class I SAM-dependent methyltransferase</fullName>
    </recommendedName>
</protein>
<dbReference type="AlphaFoldDB" id="A0A917VRC6"/>
<accession>A0A917VRC6</accession>
<dbReference type="SUPFAM" id="SSF53335">
    <property type="entry name" value="S-adenosyl-L-methionine-dependent methyltransferases"/>
    <property type="match status" value="1"/>
</dbReference>
<reference evidence="1" key="1">
    <citation type="journal article" date="2014" name="Int. J. Syst. Evol. Microbiol.">
        <title>Complete genome sequence of Corynebacterium casei LMG S-19264T (=DSM 44701T), isolated from a smear-ripened cheese.</title>
        <authorList>
            <consortium name="US DOE Joint Genome Institute (JGI-PGF)"/>
            <person name="Walter F."/>
            <person name="Albersmeier A."/>
            <person name="Kalinowski J."/>
            <person name="Ruckert C."/>
        </authorList>
    </citation>
    <scope>NUCLEOTIDE SEQUENCE</scope>
    <source>
        <strain evidence="1">CGMCC 4.3508</strain>
    </source>
</reference>
<proteinExistence type="predicted"/>
<dbReference type="InterPro" id="IPR029063">
    <property type="entry name" value="SAM-dependent_MTases_sf"/>
</dbReference>
<dbReference type="EMBL" id="BMMH01000004">
    <property type="protein sequence ID" value="GGL11029.1"/>
    <property type="molecule type" value="Genomic_DNA"/>
</dbReference>
<organism evidence="1 2">
    <name type="scientific">Nocardia jinanensis</name>
    <dbReference type="NCBI Taxonomy" id="382504"/>
    <lineage>
        <taxon>Bacteria</taxon>
        <taxon>Bacillati</taxon>
        <taxon>Actinomycetota</taxon>
        <taxon>Actinomycetes</taxon>
        <taxon>Mycobacteriales</taxon>
        <taxon>Nocardiaceae</taxon>
        <taxon>Nocardia</taxon>
    </lineage>
</organism>
<dbReference type="RefSeq" id="WP_058853903.1">
    <property type="nucleotide sequence ID" value="NZ_BMMH01000004.1"/>
</dbReference>
<sequence>MLSESVFLLRRAAARIGRVIHGVATYHVDGLDRLSGRRSGLLRYTFHVESLDSEAALQMKRNNRTIAGYDENVEAYLKQTTSSINMGDGGHGTWLGVYVDALQIISRQTGRVPRVLDLASGPRPRDGRVYRDLGFDVTLSDGSSQCVERLREAGFNAEKINMITDDFGGPWDGISINGGVPHLSPEDLEKVIRKAAGSLSDGGILAYNYKIVLDESDSGHRVVYNKGADKDYYLRYQDMLDPWELRYGLFPVPSPTFFDSGGTHLWSSKVLIKDSTLIEQGRI</sequence>
<dbReference type="Gene3D" id="3.40.50.150">
    <property type="entry name" value="Vaccinia Virus protein VP39"/>
    <property type="match status" value="1"/>
</dbReference>
<dbReference type="Proteomes" id="UP000638263">
    <property type="component" value="Unassembled WGS sequence"/>
</dbReference>
<evidence type="ECO:0000313" key="2">
    <source>
        <dbReference type="Proteomes" id="UP000638263"/>
    </source>
</evidence>
<name>A0A917VRC6_9NOCA</name>
<evidence type="ECO:0000313" key="1">
    <source>
        <dbReference type="EMBL" id="GGL11029.1"/>
    </source>
</evidence>
<gene>
    <name evidence="1" type="ORF">GCM10011588_26940</name>
</gene>
<keyword evidence="2" id="KW-1185">Reference proteome</keyword>